<gene>
    <name evidence="8" type="ORF">A3E90_02710</name>
</gene>
<keyword evidence="3 6" id="KW-0812">Transmembrane</keyword>
<feature type="domain" description="EamA" evidence="7">
    <location>
        <begin position="3"/>
        <end position="136"/>
    </location>
</feature>
<feature type="transmembrane region" description="Helical" evidence="6">
    <location>
        <begin position="175"/>
        <end position="194"/>
    </location>
</feature>
<feature type="transmembrane region" description="Helical" evidence="6">
    <location>
        <begin position="32"/>
        <end position="52"/>
    </location>
</feature>
<proteinExistence type="inferred from homology"/>
<dbReference type="InterPro" id="IPR000620">
    <property type="entry name" value="EamA_dom"/>
</dbReference>
<dbReference type="Pfam" id="PF00892">
    <property type="entry name" value="EamA"/>
    <property type="match status" value="2"/>
</dbReference>
<sequence length="282" mass="30645">MGWLSYALLAVASYSVFYILTRVFLKEKSSDAIAYTIVFNFVCALLISLVSLKNGFILPDIKHYYLNFGLMAVLYTASQVLIFKASRTIGASDLIIFSSTRVLWVIGAALLFLGEAFNTPKIIGTILILISVVYVSAKKKGIKLNKGHIYALLAAFCIGIGFVNDSYILRNADTISYAALAFIFPAVLTLIVFPSSTLKLKYYLNLGILTKILLLGVFYSIGLVASYLSYKAGGNASQIVPIGQSVVIITVILAALFLGERENVSKKIIAAILVSIGVLLLR</sequence>
<dbReference type="InterPro" id="IPR037185">
    <property type="entry name" value="EmrE-like"/>
</dbReference>
<name>A0A1G2FMZ0_9BACT</name>
<feature type="transmembrane region" description="Helical" evidence="6">
    <location>
        <begin position="149"/>
        <end position="169"/>
    </location>
</feature>
<comment type="subcellular location">
    <subcellularLocation>
        <location evidence="1">Membrane</location>
        <topology evidence="1">Multi-pass membrane protein</topology>
    </subcellularLocation>
</comment>
<feature type="transmembrane region" description="Helical" evidence="6">
    <location>
        <begin position="206"/>
        <end position="230"/>
    </location>
</feature>
<feature type="transmembrane region" description="Helical" evidence="6">
    <location>
        <begin position="6"/>
        <end position="25"/>
    </location>
</feature>
<feature type="domain" description="EamA" evidence="7">
    <location>
        <begin position="146"/>
        <end position="281"/>
    </location>
</feature>
<evidence type="ECO:0000259" key="7">
    <source>
        <dbReference type="Pfam" id="PF00892"/>
    </source>
</evidence>
<dbReference type="InterPro" id="IPR050638">
    <property type="entry name" value="AA-Vitamin_Transporters"/>
</dbReference>
<evidence type="ECO:0000256" key="3">
    <source>
        <dbReference type="ARBA" id="ARBA00022692"/>
    </source>
</evidence>
<evidence type="ECO:0000256" key="4">
    <source>
        <dbReference type="ARBA" id="ARBA00022989"/>
    </source>
</evidence>
<keyword evidence="4 6" id="KW-1133">Transmembrane helix</keyword>
<accession>A0A1G2FMZ0</accession>
<evidence type="ECO:0000256" key="1">
    <source>
        <dbReference type="ARBA" id="ARBA00004141"/>
    </source>
</evidence>
<feature type="transmembrane region" description="Helical" evidence="6">
    <location>
        <begin position="64"/>
        <end position="82"/>
    </location>
</feature>
<evidence type="ECO:0000313" key="8">
    <source>
        <dbReference type="EMBL" id="OGZ39393.1"/>
    </source>
</evidence>
<dbReference type="PANTHER" id="PTHR32322:SF2">
    <property type="entry name" value="EAMA DOMAIN-CONTAINING PROTEIN"/>
    <property type="match status" value="1"/>
</dbReference>
<reference evidence="8 9" key="1">
    <citation type="journal article" date="2016" name="Nat. Commun.">
        <title>Thousands of microbial genomes shed light on interconnected biogeochemical processes in an aquifer system.</title>
        <authorList>
            <person name="Anantharaman K."/>
            <person name="Brown C.T."/>
            <person name="Hug L.A."/>
            <person name="Sharon I."/>
            <person name="Castelle C.J."/>
            <person name="Probst A.J."/>
            <person name="Thomas B.C."/>
            <person name="Singh A."/>
            <person name="Wilkins M.J."/>
            <person name="Karaoz U."/>
            <person name="Brodie E.L."/>
            <person name="Williams K.H."/>
            <person name="Hubbard S.S."/>
            <person name="Banfield J.F."/>
        </authorList>
    </citation>
    <scope>NUCLEOTIDE SEQUENCE [LARGE SCALE GENOMIC DNA]</scope>
</reference>
<evidence type="ECO:0000313" key="9">
    <source>
        <dbReference type="Proteomes" id="UP000177247"/>
    </source>
</evidence>
<protein>
    <recommendedName>
        <fullName evidence="7">EamA domain-containing protein</fullName>
    </recommendedName>
</protein>
<evidence type="ECO:0000256" key="2">
    <source>
        <dbReference type="ARBA" id="ARBA00007362"/>
    </source>
</evidence>
<feature type="transmembrane region" description="Helical" evidence="6">
    <location>
        <begin position="236"/>
        <end position="257"/>
    </location>
</feature>
<comment type="similarity">
    <text evidence="2">Belongs to the EamA transporter family.</text>
</comment>
<dbReference type="PANTHER" id="PTHR32322">
    <property type="entry name" value="INNER MEMBRANE TRANSPORTER"/>
    <property type="match status" value="1"/>
</dbReference>
<evidence type="ECO:0000256" key="6">
    <source>
        <dbReference type="SAM" id="Phobius"/>
    </source>
</evidence>
<dbReference type="GO" id="GO:0016020">
    <property type="term" value="C:membrane"/>
    <property type="evidence" value="ECO:0007669"/>
    <property type="project" value="UniProtKB-SubCell"/>
</dbReference>
<dbReference type="EMBL" id="MHNC01000003">
    <property type="protein sequence ID" value="OGZ39393.1"/>
    <property type="molecule type" value="Genomic_DNA"/>
</dbReference>
<dbReference type="SUPFAM" id="SSF103481">
    <property type="entry name" value="Multidrug resistance efflux transporter EmrE"/>
    <property type="match status" value="2"/>
</dbReference>
<evidence type="ECO:0000256" key="5">
    <source>
        <dbReference type="ARBA" id="ARBA00023136"/>
    </source>
</evidence>
<comment type="caution">
    <text evidence="8">The sequence shown here is derived from an EMBL/GenBank/DDBJ whole genome shotgun (WGS) entry which is preliminary data.</text>
</comment>
<organism evidence="8 9">
    <name type="scientific">Candidatus Portnoybacteria bacterium RIFCSPHIGHO2_12_FULL_40_11</name>
    <dbReference type="NCBI Taxonomy" id="1801998"/>
    <lineage>
        <taxon>Bacteria</taxon>
        <taxon>Candidatus Portnoyibacteriota</taxon>
    </lineage>
</organism>
<keyword evidence="5 6" id="KW-0472">Membrane</keyword>
<feature type="transmembrane region" description="Helical" evidence="6">
    <location>
        <begin position="119"/>
        <end position="137"/>
    </location>
</feature>
<dbReference type="AlphaFoldDB" id="A0A1G2FMZ0"/>
<dbReference type="Proteomes" id="UP000177247">
    <property type="component" value="Unassembled WGS sequence"/>
</dbReference>